<evidence type="ECO:0000313" key="2">
    <source>
        <dbReference type="EMBL" id="PXV62484.1"/>
    </source>
</evidence>
<keyword evidence="1" id="KW-0812">Transmembrane</keyword>
<keyword evidence="1" id="KW-0472">Membrane</keyword>
<dbReference type="EMBL" id="QICL01000019">
    <property type="protein sequence ID" value="PXV62484.1"/>
    <property type="molecule type" value="Genomic_DNA"/>
</dbReference>
<keyword evidence="1" id="KW-1133">Transmembrane helix</keyword>
<sequence>MMILCSEAIIAFYFNHKELKVFTKPADISLINYLLMFLVVVGFTSIRF</sequence>
<proteinExistence type="predicted"/>
<feature type="transmembrane region" description="Helical" evidence="1">
    <location>
        <begin position="28"/>
        <end position="46"/>
    </location>
</feature>
<reference evidence="2 3" key="1">
    <citation type="submission" date="2018-03" db="EMBL/GenBank/DDBJ databases">
        <title>Genomic Encyclopedia of Archaeal and Bacterial Type Strains, Phase II (KMG-II): from individual species to whole genera.</title>
        <authorList>
            <person name="Goeker M."/>
        </authorList>
    </citation>
    <scope>NUCLEOTIDE SEQUENCE [LARGE SCALE GENOMIC DNA]</scope>
    <source>
        <strain evidence="2 3">DSM 100214</strain>
    </source>
</reference>
<comment type="caution">
    <text evidence="2">The sequence shown here is derived from an EMBL/GenBank/DDBJ whole genome shotgun (WGS) entry which is preliminary data.</text>
</comment>
<organism evidence="2 3">
    <name type="scientific">Dysgonomonas alginatilytica</name>
    <dbReference type="NCBI Taxonomy" id="1605892"/>
    <lineage>
        <taxon>Bacteria</taxon>
        <taxon>Pseudomonadati</taxon>
        <taxon>Bacteroidota</taxon>
        <taxon>Bacteroidia</taxon>
        <taxon>Bacteroidales</taxon>
        <taxon>Dysgonomonadaceae</taxon>
        <taxon>Dysgonomonas</taxon>
    </lineage>
</organism>
<protein>
    <submittedName>
        <fullName evidence="2">Uncharacterized protein</fullName>
    </submittedName>
</protein>
<accession>A0A2V3PP20</accession>
<name>A0A2V3PP20_9BACT</name>
<evidence type="ECO:0000256" key="1">
    <source>
        <dbReference type="SAM" id="Phobius"/>
    </source>
</evidence>
<dbReference type="Proteomes" id="UP000247973">
    <property type="component" value="Unassembled WGS sequence"/>
</dbReference>
<gene>
    <name evidence="2" type="ORF">CLV62_11924</name>
</gene>
<keyword evidence="3" id="KW-1185">Reference proteome</keyword>
<dbReference type="AlphaFoldDB" id="A0A2V3PP20"/>
<evidence type="ECO:0000313" key="3">
    <source>
        <dbReference type="Proteomes" id="UP000247973"/>
    </source>
</evidence>